<dbReference type="Proteomes" id="UP000706039">
    <property type="component" value="Unassembled WGS sequence"/>
</dbReference>
<proteinExistence type="predicted"/>
<dbReference type="CDD" id="cd01392">
    <property type="entry name" value="HTH_LacI"/>
    <property type="match status" value="1"/>
</dbReference>
<dbReference type="SUPFAM" id="SSF47413">
    <property type="entry name" value="lambda repressor-like DNA-binding domains"/>
    <property type="match status" value="1"/>
</dbReference>
<keyword evidence="2" id="KW-0238">DNA-binding</keyword>
<dbReference type="Pfam" id="PF00356">
    <property type="entry name" value="LacI"/>
    <property type="match status" value="1"/>
</dbReference>
<feature type="domain" description="HTH lacI-type" evidence="4">
    <location>
        <begin position="15"/>
        <end position="69"/>
    </location>
</feature>
<dbReference type="Gene3D" id="1.10.260.40">
    <property type="entry name" value="lambda repressor-like DNA-binding domains"/>
    <property type="match status" value="1"/>
</dbReference>
<dbReference type="InterPro" id="IPR028082">
    <property type="entry name" value="Peripla_BP_I"/>
</dbReference>
<organism evidence="5 6">
    <name type="scientific">Sphingomonas colocasiae</name>
    <dbReference type="NCBI Taxonomy" id="1848973"/>
    <lineage>
        <taxon>Bacteria</taxon>
        <taxon>Pseudomonadati</taxon>
        <taxon>Pseudomonadota</taxon>
        <taxon>Alphaproteobacteria</taxon>
        <taxon>Sphingomonadales</taxon>
        <taxon>Sphingomonadaceae</taxon>
        <taxon>Sphingomonas</taxon>
    </lineage>
</organism>
<comment type="caution">
    <text evidence="5">The sequence shown here is derived from an EMBL/GenBank/DDBJ whole genome shotgun (WGS) entry which is preliminary data.</text>
</comment>
<evidence type="ECO:0000313" key="6">
    <source>
        <dbReference type="Proteomes" id="UP000706039"/>
    </source>
</evidence>
<accession>A0ABS7PY57</accession>
<evidence type="ECO:0000259" key="4">
    <source>
        <dbReference type="PROSITE" id="PS50932"/>
    </source>
</evidence>
<dbReference type="PANTHER" id="PTHR30146">
    <property type="entry name" value="LACI-RELATED TRANSCRIPTIONAL REPRESSOR"/>
    <property type="match status" value="1"/>
</dbReference>
<name>A0ABS7PY57_9SPHN</name>
<sequence length="341" mass="36073">MAGRKARGAGSGAGITSRDVAKALNISQSTVSRAFTPGASISPALRDRIFAAAEKVGYRPNLLARGLIAGKSNLIGVVLARQTNLLYPELLYELSGRLAERGYQVLLFPIGDAASVQDAINRIWSFRVDAVLATGVLDEAAVSAFEQHGLPLVMFNRVFDLPISSVSCDFAAGARDLATRLLKAGHRDIGLVGGPEGSFVGAEVERGVRAALAGWADARLSVAHVDYRYESAAEALKLLRREDGGLPGALLCVNDTVAAGCLDQLRGTLGRTVPGDVSVVTFGGFGPARWQSYRLTGMQQPMDQMTDAAIELLVGRIADSQSGVERRSFLPVFMEGDTAAI</sequence>
<dbReference type="InterPro" id="IPR046335">
    <property type="entry name" value="LacI/GalR-like_sensor"/>
</dbReference>
<dbReference type="SUPFAM" id="SSF53822">
    <property type="entry name" value="Periplasmic binding protein-like I"/>
    <property type="match status" value="1"/>
</dbReference>
<dbReference type="EMBL" id="JAINVV010000015">
    <property type="protein sequence ID" value="MBY8826286.1"/>
    <property type="molecule type" value="Genomic_DNA"/>
</dbReference>
<dbReference type="InterPro" id="IPR010982">
    <property type="entry name" value="Lambda_DNA-bd_dom_sf"/>
</dbReference>
<protein>
    <submittedName>
        <fullName evidence="5">LacI family transcriptional regulator</fullName>
    </submittedName>
</protein>
<keyword evidence="1" id="KW-0805">Transcription regulation</keyword>
<dbReference type="InterPro" id="IPR000843">
    <property type="entry name" value="HTH_LacI"/>
</dbReference>
<evidence type="ECO:0000256" key="2">
    <source>
        <dbReference type="ARBA" id="ARBA00023125"/>
    </source>
</evidence>
<keyword evidence="3" id="KW-0804">Transcription</keyword>
<dbReference type="Gene3D" id="3.40.50.2300">
    <property type="match status" value="2"/>
</dbReference>
<evidence type="ECO:0000256" key="1">
    <source>
        <dbReference type="ARBA" id="ARBA00023015"/>
    </source>
</evidence>
<dbReference type="PANTHER" id="PTHR30146:SF109">
    <property type="entry name" value="HTH-TYPE TRANSCRIPTIONAL REGULATOR GALS"/>
    <property type="match status" value="1"/>
</dbReference>
<evidence type="ECO:0000256" key="3">
    <source>
        <dbReference type="ARBA" id="ARBA00023163"/>
    </source>
</evidence>
<evidence type="ECO:0000313" key="5">
    <source>
        <dbReference type="EMBL" id="MBY8826286.1"/>
    </source>
</evidence>
<dbReference type="RefSeq" id="WP_222993780.1">
    <property type="nucleotide sequence ID" value="NZ_JAINVV010000015.1"/>
</dbReference>
<reference evidence="5 6" key="1">
    <citation type="submission" date="2021-08" db="EMBL/GenBank/DDBJ databases">
        <authorList>
            <person name="Tuo L."/>
        </authorList>
    </citation>
    <scope>NUCLEOTIDE SEQUENCE [LARGE SCALE GENOMIC DNA]</scope>
    <source>
        <strain evidence="5 6">JCM 31229</strain>
    </source>
</reference>
<gene>
    <name evidence="5" type="ORF">K7G82_28545</name>
</gene>
<dbReference type="SMART" id="SM00354">
    <property type="entry name" value="HTH_LACI"/>
    <property type="match status" value="1"/>
</dbReference>
<dbReference type="Pfam" id="PF13377">
    <property type="entry name" value="Peripla_BP_3"/>
    <property type="match status" value="1"/>
</dbReference>
<keyword evidence="6" id="KW-1185">Reference proteome</keyword>
<dbReference type="PROSITE" id="PS50932">
    <property type="entry name" value="HTH_LACI_2"/>
    <property type="match status" value="1"/>
</dbReference>